<sequence>MSPTPCVPAQAPSLARRLPARPSLPSSNFTKSAHIVPVANHHSPAQYLDAHLAKLRNNSSAGVEKKRAAQEIAEEQLKNGATQSRVCSGEIVEEQLKKVAQIEEEERIKKVGVRRRRREERNNGAQPQERCRSVRKKKRGGGG</sequence>
<dbReference type="EMBL" id="GISG01023921">
    <property type="protein sequence ID" value="MBA4619131.1"/>
    <property type="molecule type" value="Transcribed_RNA"/>
</dbReference>
<name>A0A7C8YIU4_OPUST</name>
<reference evidence="2" key="1">
    <citation type="journal article" date="2013" name="J. Plant Res.">
        <title>Effect of fungi and light on seed germination of three Opuntia species from semiarid lands of central Mexico.</title>
        <authorList>
            <person name="Delgado-Sanchez P."/>
            <person name="Jimenez-Bremont J.F."/>
            <person name="Guerrero-Gonzalez Mde L."/>
            <person name="Flores J."/>
        </authorList>
    </citation>
    <scope>NUCLEOTIDE SEQUENCE</scope>
    <source>
        <tissue evidence="2">Cladode</tissue>
    </source>
</reference>
<proteinExistence type="predicted"/>
<feature type="region of interest" description="Disordered" evidence="1">
    <location>
        <begin position="111"/>
        <end position="143"/>
    </location>
</feature>
<accession>A0A7C8YIU4</accession>
<evidence type="ECO:0000256" key="1">
    <source>
        <dbReference type="SAM" id="MobiDB-lite"/>
    </source>
</evidence>
<organism evidence="2">
    <name type="scientific">Opuntia streptacantha</name>
    <name type="common">Prickly pear cactus</name>
    <name type="synonym">Opuntia cardona</name>
    <dbReference type="NCBI Taxonomy" id="393608"/>
    <lineage>
        <taxon>Eukaryota</taxon>
        <taxon>Viridiplantae</taxon>
        <taxon>Streptophyta</taxon>
        <taxon>Embryophyta</taxon>
        <taxon>Tracheophyta</taxon>
        <taxon>Spermatophyta</taxon>
        <taxon>Magnoliopsida</taxon>
        <taxon>eudicotyledons</taxon>
        <taxon>Gunneridae</taxon>
        <taxon>Pentapetalae</taxon>
        <taxon>Caryophyllales</taxon>
        <taxon>Cactineae</taxon>
        <taxon>Cactaceae</taxon>
        <taxon>Opuntioideae</taxon>
        <taxon>Opuntia</taxon>
    </lineage>
</organism>
<dbReference type="AlphaFoldDB" id="A0A7C8YIU4"/>
<protein>
    <submittedName>
        <fullName evidence="2">Uncharacterized protein</fullName>
    </submittedName>
</protein>
<feature type="compositionally biased region" description="Basic residues" evidence="1">
    <location>
        <begin position="133"/>
        <end position="143"/>
    </location>
</feature>
<reference evidence="2" key="2">
    <citation type="submission" date="2020-07" db="EMBL/GenBank/DDBJ databases">
        <authorList>
            <person name="Vera ALvarez R."/>
            <person name="Arias-Moreno D.M."/>
            <person name="Jimenez-Jacinto V."/>
            <person name="Jimenez-Bremont J.F."/>
            <person name="Swaminathan K."/>
            <person name="Moose S.P."/>
            <person name="Guerrero-Gonzalez M.L."/>
            <person name="Marino-Ramirez L."/>
            <person name="Landsman D."/>
            <person name="Rodriguez-Kessler M."/>
            <person name="Delgado-Sanchez P."/>
        </authorList>
    </citation>
    <scope>NUCLEOTIDE SEQUENCE</scope>
    <source>
        <tissue evidence="2">Cladode</tissue>
    </source>
</reference>
<feature type="region of interest" description="Disordered" evidence="1">
    <location>
        <begin position="1"/>
        <end position="29"/>
    </location>
</feature>
<evidence type="ECO:0000313" key="2">
    <source>
        <dbReference type="EMBL" id="MBA4619131.1"/>
    </source>
</evidence>